<sequence length="151" mass="17521">MKDHPGFTTFSSLLLPHLFFFFLTPFLNSYQKTLNFARKLTELFQLLISSILAQRILSLVFWFDMDNEASRVSVDEFCCLKKKKVVHKTTTTDDKRLQSTLKRIRYRLQKLYNTCKPSLSPNGPVSDDALEKVHVLLGRAYNAHLLLIGYC</sequence>
<comment type="caution">
    <text evidence="1">The sequence shown here is derived from an EMBL/GenBank/DDBJ whole genome shotgun (WGS) entry which is preliminary data.</text>
</comment>
<dbReference type="EMBL" id="CM042027">
    <property type="protein sequence ID" value="KAI3801074.1"/>
    <property type="molecule type" value="Genomic_DNA"/>
</dbReference>
<proteinExistence type="predicted"/>
<organism evidence="1 2">
    <name type="scientific">Smallanthus sonchifolius</name>
    <dbReference type="NCBI Taxonomy" id="185202"/>
    <lineage>
        <taxon>Eukaryota</taxon>
        <taxon>Viridiplantae</taxon>
        <taxon>Streptophyta</taxon>
        <taxon>Embryophyta</taxon>
        <taxon>Tracheophyta</taxon>
        <taxon>Spermatophyta</taxon>
        <taxon>Magnoliopsida</taxon>
        <taxon>eudicotyledons</taxon>
        <taxon>Gunneridae</taxon>
        <taxon>Pentapetalae</taxon>
        <taxon>asterids</taxon>
        <taxon>campanulids</taxon>
        <taxon>Asterales</taxon>
        <taxon>Asteraceae</taxon>
        <taxon>Asteroideae</taxon>
        <taxon>Heliantheae alliance</taxon>
        <taxon>Millerieae</taxon>
        <taxon>Smallanthus</taxon>
    </lineage>
</organism>
<reference evidence="2" key="1">
    <citation type="journal article" date="2022" name="Mol. Ecol. Resour.">
        <title>The genomes of chicory, endive, great burdock and yacon provide insights into Asteraceae palaeo-polyploidization history and plant inulin production.</title>
        <authorList>
            <person name="Fan W."/>
            <person name="Wang S."/>
            <person name="Wang H."/>
            <person name="Wang A."/>
            <person name="Jiang F."/>
            <person name="Liu H."/>
            <person name="Zhao H."/>
            <person name="Xu D."/>
            <person name="Zhang Y."/>
        </authorList>
    </citation>
    <scope>NUCLEOTIDE SEQUENCE [LARGE SCALE GENOMIC DNA]</scope>
    <source>
        <strain evidence="2">cv. Yunnan</strain>
    </source>
</reference>
<name>A0ACB9HZ61_9ASTR</name>
<protein>
    <submittedName>
        <fullName evidence="1">Uncharacterized protein</fullName>
    </submittedName>
</protein>
<keyword evidence="2" id="KW-1185">Reference proteome</keyword>
<accession>A0ACB9HZ61</accession>
<gene>
    <name evidence="1" type="ORF">L1987_29175</name>
</gene>
<dbReference type="Proteomes" id="UP001056120">
    <property type="component" value="Linkage Group LG10"/>
</dbReference>
<reference evidence="1 2" key="2">
    <citation type="journal article" date="2022" name="Mol. Ecol. Resour.">
        <title>The genomes of chicory, endive, great burdock and yacon provide insights into Asteraceae paleo-polyploidization history and plant inulin production.</title>
        <authorList>
            <person name="Fan W."/>
            <person name="Wang S."/>
            <person name="Wang H."/>
            <person name="Wang A."/>
            <person name="Jiang F."/>
            <person name="Liu H."/>
            <person name="Zhao H."/>
            <person name="Xu D."/>
            <person name="Zhang Y."/>
        </authorList>
    </citation>
    <scope>NUCLEOTIDE SEQUENCE [LARGE SCALE GENOMIC DNA]</scope>
    <source>
        <strain evidence="2">cv. Yunnan</strain>
        <tissue evidence="1">Leaves</tissue>
    </source>
</reference>
<evidence type="ECO:0000313" key="2">
    <source>
        <dbReference type="Proteomes" id="UP001056120"/>
    </source>
</evidence>
<evidence type="ECO:0000313" key="1">
    <source>
        <dbReference type="EMBL" id="KAI3801074.1"/>
    </source>
</evidence>